<reference evidence="4 5" key="1">
    <citation type="submission" date="2019-02" db="EMBL/GenBank/DDBJ databases">
        <title>Deep-cultivation of Planctomycetes and their phenomic and genomic characterization uncovers novel biology.</title>
        <authorList>
            <person name="Wiegand S."/>
            <person name="Jogler M."/>
            <person name="Boedeker C."/>
            <person name="Pinto D."/>
            <person name="Vollmers J."/>
            <person name="Rivas-Marin E."/>
            <person name="Kohn T."/>
            <person name="Peeters S.H."/>
            <person name="Heuer A."/>
            <person name="Rast P."/>
            <person name="Oberbeckmann S."/>
            <person name="Bunk B."/>
            <person name="Jeske O."/>
            <person name="Meyerdierks A."/>
            <person name="Storesund J.E."/>
            <person name="Kallscheuer N."/>
            <person name="Luecker S."/>
            <person name="Lage O.M."/>
            <person name="Pohl T."/>
            <person name="Merkel B.J."/>
            <person name="Hornburger P."/>
            <person name="Mueller R.-W."/>
            <person name="Bruemmer F."/>
            <person name="Labrenz M."/>
            <person name="Spormann A.M."/>
            <person name="Op den Camp H."/>
            <person name="Overmann J."/>
            <person name="Amann R."/>
            <person name="Jetten M.S.M."/>
            <person name="Mascher T."/>
            <person name="Medema M.H."/>
            <person name="Devos D.P."/>
            <person name="Kaster A.-K."/>
            <person name="Ovreas L."/>
            <person name="Rohde M."/>
            <person name="Galperin M.Y."/>
            <person name="Jogler C."/>
        </authorList>
    </citation>
    <scope>NUCLEOTIDE SEQUENCE [LARGE SCALE GENOMIC DNA]</scope>
    <source>
        <strain evidence="2 4">HG66A1</strain>
        <strain evidence="3 5">V6</strain>
    </source>
</reference>
<name>A0A517PWK0_9PLAN</name>
<dbReference type="Gene3D" id="1.10.390.20">
    <property type="match status" value="1"/>
</dbReference>
<sequence length="290" mass="33062">MKTELPVSPDQTPHRKSWPAFKALALNVCLTLCLFSAQGCRTAAKNQAVHLPARHSVSAEQLIVLSDFKLGQEHPLFQDLIQLREDVAATLNIPLNSEQVTVYLFSNQEEYRNYLDLTYPGLPPRRAYFVGTPKELAVYTFWGDRIQEDLRHEFTHGLLHASLKTVPLWLDEGLAEYFEVAGNTPGQINRDHASRLTAALNNGWKPDMKRLEQLEKVSQMQRVDYQEAWAWTHFMLNSTPEARDALLAYLSELKTNESPEVLSARLPRDIPGVEDRFVNYVASLNTFPSR</sequence>
<evidence type="ECO:0000313" key="4">
    <source>
        <dbReference type="Proteomes" id="UP000320421"/>
    </source>
</evidence>
<feature type="domain" description="DUF1570" evidence="1">
    <location>
        <begin position="159"/>
        <end position="255"/>
    </location>
</feature>
<dbReference type="OrthoDB" id="249876at2"/>
<protein>
    <recommendedName>
        <fullName evidence="1">DUF1570 domain-containing protein</fullName>
    </recommendedName>
</protein>
<evidence type="ECO:0000313" key="2">
    <source>
        <dbReference type="EMBL" id="QDT23755.1"/>
    </source>
</evidence>
<dbReference type="RefSeq" id="WP_145044310.1">
    <property type="nucleotide sequence ID" value="NZ_CP036266.1"/>
</dbReference>
<dbReference type="Proteomes" id="UP000320722">
    <property type="component" value="Chromosome"/>
</dbReference>
<evidence type="ECO:0000259" key="1">
    <source>
        <dbReference type="Pfam" id="PF07607"/>
    </source>
</evidence>
<dbReference type="EMBL" id="CP036347">
    <property type="protein sequence ID" value="QDU05785.1"/>
    <property type="molecule type" value="Genomic_DNA"/>
</dbReference>
<organism evidence="2 4">
    <name type="scientific">Gimesia chilikensis</name>
    <dbReference type="NCBI Taxonomy" id="2605989"/>
    <lineage>
        <taxon>Bacteria</taxon>
        <taxon>Pseudomonadati</taxon>
        <taxon>Planctomycetota</taxon>
        <taxon>Planctomycetia</taxon>
        <taxon>Planctomycetales</taxon>
        <taxon>Planctomycetaceae</taxon>
        <taxon>Gimesia</taxon>
    </lineage>
</organism>
<dbReference type="Pfam" id="PF07607">
    <property type="entry name" value="DUF1570"/>
    <property type="match status" value="1"/>
</dbReference>
<evidence type="ECO:0000313" key="3">
    <source>
        <dbReference type="EMBL" id="QDU05785.1"/>
    </source>
</evidence>
<gene>
    <name evidence="2" type="ORF">HG66A1_55790</name>
    <name evidence="3" type="ORF">V6x_55270</name>
</gene>
<proteinExistence type="predicted"/>
<accession>A0A517PWK0</accession>
<dbReference type="AlphaFoldDB" id="A0A517PWK0"/>
<evidence type="ECO:0000313" key="5">
    <source>
        <dbReference type="Proteomes" id="UP000320722"/>
    </source>
</evidence>
<dbReference type="EMBL" id="CP036266">
    <property type="protein sequence ID" value="QDT23755.1"/>
    <property type="molecule type" value="Genomic_DNA"/>
</dbReference>
<dbReference type="InterPro" id="IPR011464">
    <property type="entry name" value="DUF1570"/>
</dbReference>
<accession>A0A5A8BQ75</accession>
<accession>A0A517WKM3</accession>
<dbReference type="Proteomes" id="UP000320421">
    <property type="component" value="Chromosome"/>
</dbReference>
<keyword evidence="4" id="KW-1185">Reference proteome</keyword>